<protein>
    <submittedName>
        <fullName evidence="1">Uncharacterized protein</fullName>
    </submittedName>
</protein>
<dbReference type="Proteomes" id="UP000298595">
    <property type="component" value="Plasmid p7"/>
</dbReference>
<dbReference type="AlphaFoldDB" id="A0A4D8PUI8"/>
<dbReference type="KEGG" id="aare:D3093_35165"/>
<name>A0A4D8PUI8_9PROT</name>
<organism evidence="1 2">
    <name type="scientific">Azospirillum argentinense</name>
    <dbReference type="NCBI Taxonomy" id="2970906"/>
    <lineage>
        <taxon>Bacteria</taxon>
        <taxon>Pseudomonadati</taxon>
        <taxon>Pseudomonadota</taxon>
        <taxon>Alphaproteobacteria</taxon>
        <taxon>Rhodospirillales</taxon>
        <taxon>Azospirillaceae</taxon>
        <taxon>Azospirillum</taxon>
    </lineage>
</organism>
<geneLocation type="plasmid" evidence="1 2">
    <name>p7</name>
</geneLocation>
<evidence type="ECO:0000313" key="2">
    <source>
        <dbReference type="Proteomes" id="UP000298595"/>
    </source>
</evidence>
<evidence type="ECO:0000313" key="1">
    <source>
        <dbReference type="EMBL" id="QCO00488.1"/>
    </source>
</evidence>
<gene>
    <name evidence="1" type="ORF">D3093_35165</name>
</gene>
<proteinExistence type="predicted"/>
<accession>A0A4D8PUI8</accession>
<sequence>MLAKLLGCQCDETRSIKLEGAALDAVRAYEATVERLKTENEAARKEMWRVVLTEAGHPELVNSSDECKIDREYLDEHGIAFLKVPVAAASAGAGDTTGQDAEPATQDVGTVEIAETPTSAAA</sequence>
<reference evidence="1 2" key="1">
    <citation type="submission" date="2018-09" db="EMBL/GenBank/DDBJ databases">
        <title>Whole genome based analysis of evolution and adaptive divergence in Indian and Brazilian strains of Azospirillum brasilense.</title>
        <authorList>
            <person name="Singh C."/>
            <person name="Tripathi A.K."/>
        </authorList>
    </citation>
    <scope>NUCLEOTIDE SEQUENCE [LARGE SCALE GENOMIC DNA]</scope>
    <source>
        <strain evidence="1 2">MTCC4035</strain>
        <plasmid evidence="1 2">p7</plasmid>
    </source>
</reference>
<dbReference type="RefSeq" id="WP_137119181.1">
    <property type="nucleotide sequence ID" value="NZ_CP032328.1"/>
</dbReference>
<keyword evidence="1" id="KW-0614">Plasmid</keyword>
<dbReference type="EMBL" id="CP032328">
    <property type="protein sequence ID" value="QCO00488.1"/>
    <property type="molecule type" value="Genomic_DNA"/>
</dbReference>